<feature type="region of interest" description="Disordered" evidence="1">
    <location>
        <begin position="101"/>
        <end position="163"/>
    </location>
</feature>
<feature type="compositionally biased region" description="Polar residues" evidence="1">
    <location>
        <begin position="123"/>
        <end position="140"/>
    </location>
</feature>
<comment type="caution">
    <text evidence="2">The sequence shown here is derived from an EMBL/GenBank/DDBJ whole genome shotgun (WGS) entry which is preliminary data.</text>
</comment>
<proteinExistence type="predicted"/>
<dbReference type="AlphaFoldDB" id="X1QZY0"/>
<feature type="compositionally biased region" description="Basic and acidic residues" evidence="1">
    <location>
        <begin position="101"/>
        <end position="111"/>
    </location>
</feature>
<reference evidence="2" key="1">
    <citation type="journal article" date="2014" name="Front. Microbiol.">
        <title>High frequency of phylogenetically diverse reductive dehalogenase-homologous genes in deep subseafloor sedimentary metagenomes.</title>
        <authorList>
            <person name="Kawai M."/>
            <person name="Futagami T."/>
            <person name="Toyoda A."/>
            <person name="Takaki Y."/>
            <person name="Nishi S."/>
            <person name="Hori S."/>
            <person name="Arai W."/>
            <person name="Tsubouchi T."/>
            <person name="Morono Y."/>
            <person name="Uchiyama I."/>
            <person name="Ito T."/>
            <person name="Fujiyama A."/>
            <person name="Inagaki F."/>
            <person name="Takami H."/>
        </authorList>
    </citation>
    <scope>NUCLEOTIDE SEQUENCE</scope>
    <source>
        <strain evidence="2">Expedition CK06-06</strain>
    </source>
</reference>
<protein>
    <submittedName>
        <fullName evidence="2">Uncharacterized protein</fullName>
    </submittedName>
</protein>
<name>X1QZY0_9ZZZZ</name>
<evidence type="ECO:0000256" key="1">
    <source>
        <dbReference type="SAM" id="MobiDB-lite"/>
    </source>
</evidence>
<dbReference type="EMBL" id="BARW01000161">
    <property type="protein sequence ID" value="GAI60401.1"/>
    <property type="molecule type" value="Genomic_DNA"/>
</dbReference>
<gene>
    <name evidence="2" type="ORF">S12H4_00959</name>
</gene>
<organism evidence="2">
    <name type="scientific">marine sediment metagenome</name>
    <dbReference type="NCBI Taxonomy" id="412755"/>
    <lineage>
        <taxon>unclassified sequences</taxon>
        <taxon>metagenomes</taxon>
        <taxon>ecological metagenomes</taxon>
    </lineage>
</organism>
<sequence length="163" mass="18606">MRREWIKLYMADWLDNGFTSFLTPAQLGVAAKLWALAGRMSTQGVIKKRPGAPFTLNELSARLHFDKNLVKATLGKLEDYGFIIVDPEGIHWTYWDKDQPDYGEKESRRQLPPDTAPAPSKPTYRQQQKPDPGARSTSQSRGEKIERLNIDELKRIGRAKPPE</sequence>
<feature type="compositionally biased region" description="Basic and acidic residues" evidence="1">
    <location>
        <begin position="141"/>
        <end position="163"/>
    </location>
</feature>
<evidence type="ECO:0000313" key="2">
    <source>
        <dbReference type="EMBL" id="GAI60401.1"/>
    </source>
</evidence>
<accession>X1QZY0</accession>